<accession>A0A6A5YC93</accession>
<feature type="signal peptide" evidence="1">
    <location>
        <begin position="1"/>
        <end position="22"/>
    </location>
</feature>
<name>A0A6A5YC93_9PEZI</name>
<dbReference type="PANTHER" id="PTHR43194">
    <property type="entry name" value="HYDROLASE ALPHA/BETA FOLD FAMILY"/>
    <property type="match status" value="1"/>
</dbReference>
<gene>
    <name evidence="3" type="ORF">K490DRAFT_37215</name>
</gene>
<feature type="chain" id="PRO_5025674031" evidence="1">
    <location>
        <begin position="23"/>
        <end position="384"/>
    </location>
</feature>
<dbReference type="SUPFAM" id="SSF53474">
    <property type="entry name" value="alpha/beta-Hydrolases"/>
    <property type="match status" value="1"/>
</dbReference>
<dbReference type="OrthoDB" id="9978720at2759"/>
<dbReference type="Gene3D" id="3.40.50.1820">
    <property type="entry name" value="alpha/beta hydrolase"/>
    <property type="match status" value="1"/>
</dbReference>
<organism evidence="3 4">
    <name type="scientific">Saccharata proteae CBS 121410</name>
    <dbReference type="NCBI Taxonomy" id="1314787"/>
    <lineage>
        <taxon>Eukaryota</taxon>
        <taxon>Fungi</taxon>
        <taxon>Dikarya</taxon>
        <taxon>Ascomycota</taxon>
        <taxon>Pezizomycotina</taxon>
        <taxon>Dothideomycetes</taxon>
        <taxon>Dothideomycetes incertae sedis</taxon>
        <taxon>Botryosphaeriales</taxon>
        <taxon>Saccharataceae</taxon>
        <taxon>Saccharata</taxon>
    </lineage>
</organism>
<dbReference type="InterPro" id="IPR029058">
    <property type="entry name" value="AB_hydrolase_fold"/>
</dbReference>
<dbReference type="InterPro" id="IPR050228">
    <property type="entry name" value="Carboxylesterase_BioH"/>
</dbReference>
<dbReference type="GO" id="GO:0016787">
    <property type="term" value="F:hydrolase activity"/>
    <property type="evidence" value="ECO:0007669"/>
    <property type="project" value="UniProtKB-KW"/>
</dbReference>
<protein>
    <submittedName>
        <fullName evidence="3">Alpha/beta-hydrolase</fullName>
    </submittedName>
</protein>
<evidence type="ECO:0000259" key="2">
    <source>
        <dbReference type="Pfam" id="PF12697"/>
    </source>
</evidence>
<dbReference type="EMBL" id="ML978714">
    <property type="protein sequence ID" value="KAF2089512.1"/>
    <property type="molecule type" value="Genomic_DNA"/>
</dbReference>
<reference evidence="3" key="1">
    <citation type="journal article" date="2020" name="Stud. Mycol.">
        <title>101 Dothideomycetes genomes: a test case for predicting lifestyles and emergence of pathogens.</title>
        <authorList>
            <person name="Haridas S."/>
            <person name="Albert R."/>
            <person name="Binder M."/>
            <person name="Bloem J."/>
            <person name="Labutti K."/>
            <person name="Salamov A."/>
            <person name="Andreopoulos B."/>
            <person name="Baker S."/>
            <person name="Barry K."/>
            <person name="Bills G."/>
            <person name="Bluhm B."/>
            <person name="Cannon C."/>
            <person name="Castanera R."/>
            <person name="Culley D."/>
            <person name="Daum C."/>
            <person name="Ezra D."/>
            <person name="Gonzalez J."/>
            <person name="Henrissat B."/>
            <person name="Kuo A."/>
            <person name="Liang C."/>
            <person name="Lipzen A."/>
            <person name="Lutzoni F."/>
            <person name="Magnuson J."/>
            <person name="Mondo S."/>
            <person name="Nolan M."/>
            <person name="Ohm R."/>
            <person name="Pangilinan J."/>
            <person name="Park H.-J."/>
            <person name="Ramirez L."/>
            <person name="Alfaro M."/>
            <person name="Sun H."/>
            <person name="Tritt A."/>
            <person name="Yoshinaga Y."/>
            <person name="Zwiers L.-H."/>
            <person name="Turgeon B."/>
            <person name="Goodwin S."/>
            <person name="Spatafora J."/>
            <person name="Crous P."/>
            <person name="Grigoriev I."/>
        </authorList>
    </citation>
    <scope>NUCLEOTIDE SEQUENCE</scope>
    <source>
        <strain evidence="3">CBS 121410</strain>
    </source>
</reference>
<dbReference type="InterPro" id="IPR000073">
    <property type="entry name" value="AB_hydrolase_1"/>
</dbReference>
<sequence length="384" mass="42984">MTLLAILINVTLILSFTRAALARTQTASINVPYKREYFYTGGQYVLDASGSFTFRGQMYVEHLTPIGEKCNATSLVFIHGQGQTGTNWLNKPDGQPGWATYFLASGYDVYIVDQPFRGRSPWTPRNLSDTLDVYNTRYVQSHFTAVQDYDVWPQAANHTQWPGNGSMGDRYFDSYYQSGVPFPYEDDPTYQELSVQQAGVDLLDRIGHLVVLIAHSQGGPMPWLIADSRPNLVRSIVALEPTGPPFMNQVFDQAATRPYGLSNAPLTFEPAVKNNIDPRSQFSLVTTNSTVPSVGNCTLQLNSTESNPRRLVNLMKIPVAVLTSQASYHAVYDWCTVEFLIQAGVETHHLSLEKYGLYGNAHLFFLEDNSDAIAELVKLWIEHH</sequence>
<dbReference type="CDD" id="cd12809">
    <property type="entry name" value="Esterase_713_like-2"/>
    <property type="match status" value="1"/>
</dbReference>
<proteinExistence type="predicted"/>
<dbReference type="AlphaFoldDB" id="A0A6A5YC93"/>
<keyword evidence="1" id="KW-0732">Signal</keyword>
<keyword evidence="3" id="KW-0378">Hydrolase</keyword>
<keyword evidence="4" id="KW-1185">Reference proteome</keyword>
<dbReference type="Proteomes" id="UP000799776">
    <property type="component" value="Unassembled WGS sequence"/>
</dbReference>
<evidence type="ECO:0000313" key="3">
    <source>
        <dbReference type="EMBL" id="KAF2089512.1"/>
    </source>
</evidence>
<dbReference type="PANTHER" id="PTHR43194:SF4">
    <property type="entry name" value="AB HYDROLASE-1 DOMAIN-CONTAINING PROTEIN"/>
    <property type="match status" value="1"/>
</dbReference>
<evidence type="ECO:0000313" key="4">
    <source>
        <dbReference type="Proteomes" id="UP000799776"/>
    </source>
</evidence>
<feature type="domain" description="AB hydrolase-1" evidence="2">
    <location>
        <begin position="75"/>
        <end position="276"/>
    </location>
</feature>
<dbReference type="Pfam" id="PF12697">
    <property type="entry name" value="Abhydrolase_6"/>
    <property type="match status" value="1"/>
</dbReference>
<evidence type="ECO:0000256" key="1">
    <source>
        <dbReference type="SAM" id="SignalP"/>
    </source>
</evidence>